<proteinExistence type="predicted"/>
<reference evidence="2" key="2">
    <citation type="journal article" date="2015" name="Fish Shellfish Immunol.">
        <title>Early steps in the European eel (Anguilla anguilla)-Vibrio vulnificus interaction in the gills: Role of the RtxA13 toxin.</title>
        <authorList>
            <person name="Callol A."/>
            <person name="Pajuelo D."/>
            <person name="Ebbesson L."/>
            <person name="Teles M."/>
            <person name="MacKenzie S."/>
            <person name="Amaro C."/>
        </authorList>
    </citation>
    <scope>NUCLEOTIDE SEQUENCE</scope>
</reference>
<dbReference type="AlphaFoldDB" id="A0A0E9U2C0"/>
<evidence type="ECO:0000256" key="1">
    <source>
        <dbReference type="SAM" id="MobiDB-lite"/>
    </source>
</evidence>
<evidence type="ECO:0000313" key="2">
    <source>
        <dbReference type="EMBL" id="JAH59315.1"/>
    </source>
</evidence>
<feature type="compositionally biased region" description="Basic residues" evidence="1">
    <location>
        <begin position="12"/>
        <end position="30"/>
    </location>
</feature>
<sequence length="47" mass="5590">MKKQTQIQVHTRTQRHRDAHKPTNTHKHTYRHTPVMIFSSLAVVLTE</sequence>
<protein>
    <submittedName>
        <fullName evidence="2">Uncharacterized protein</fullName>
    </submittedName>
</protein>
<name>A0A0E9U2C0_ANGAN</name>
<dbReference type="EMBL" id="GBXM01049262">
    <property type="protein sequence ID" value="JAH59315.1"/>
    <property type="molecule type" value="Transcribed_RNA"/>
</dbReference>
<accession>A0A0E9U2C0</accession>
<organism evidence="2">
    <name type="scientific">Anguilla anguilla</name>
    <name type="common">European freshwater eel</name>
    <name type="synonym">Muraena anguilla</name>
    <dbReference type="NCBI Taxonomy" id="7936"/>
    <lineage>
        <taxon>Eukaryota</taxon>
        <taxon>Metazoa</taxon>
        <taxon>Chordata</taxon>
        <taxon>Craniata</taxon>
        <taxon>Vertebrata</taxon>
        <taxon>Euteleostomi</taxon>
        <taxon>Actinopterygii</taxon>
        <taxon>Neopterygii</taxon>
        <taxon>Teleostei</taxon>
        <taxon>Anguilliformes</taxon>
        <taxon>Anguillidae</taxon>
        <taxon>Anguilla</taxon>
    </lineage>
</organism>
<feature type="region of interest" description="Disordered" evidence="1">
    <location>
        <begin position="1"/>
        <end position="30"/>
    </location>
</feature>
<feature type="compositionally biased region" description="Polar residues" evidence="1">
    <location>
        <begin position="1"/>
        <end position="11"/>
    </location>
</feature>
<reference evidence="2" key="1">
    <citation type="submission" date="2014-11" db="EMBL/GenBank/DDBJ databases">
        <authorList>
            <person name="Amaro Gonzalez C."/>
        </authorList>
    </citation>
    <scope>NUCLEOTIDE SEQUENCE</scope>
</reference>